<dbReference type="Gene3D" id="1.10.100.10">
    <property type="entry name" value="Insulin-like"/>
    <property type="match status" value="1"/>
</dbReference>
<evidence type="ECO:0000259" key="9">
    <source>
        <dbReference type="SMART" id="SM00078"/>
    </source>
</evidence>
<reference evidence="10" key="1">
    <citation type="journal article" date="2016" name="Mol. Biol. Evol.">
        <title>Venom Insulins of Cone Snails Diversify Rapidly and Track Prey Taxa.</title>
        <authorList>
            <person name="Safavi-Hemami H."/>
            <person name="Lu A."/>
            <person name="Li Q."/>
            <person name="Fedosov A.E."/>
            <person name="Biggs J."/>
            <person name="Showers Corneli P."/>
            <person name="Seger J."/>
            <person name="Yandell M."/>
            <person name="Olivera B.M."/>
        </authorList>
    </citation>
    <scope>NUCLEOTIDE SEQUENCE</scope>
    <source>
        <tissue evidence="10">Venom gland</tissue>
    </source>
</reference>
<name>A0A1B3IJ03_CONVA</name>
<evidence type="ECO:0000256" key="4">
    <source>
        <dbReference type="ARBA" id="ARBA00022656"/>
    </source>
</evidence>
<protein>
    <submittedName>
        <fullName evidence="10">Insulin</fullName>
    </submittedName>
</protein>
<dbReference type="GO" id="GO:0090729">
    <property type="term" value="F:toxin activity"/>
    <property type="evidence" value="ECO:0007669"/>
    <property type="project" value="UniProtKB-KW"/>
</dbReference>
<dbReference type="GO" id="GO:0006006">
    <property type="term" value="P:glucose metabolic process"/>
    <property type="evidence" value="ECO:0007669"/>
    <property type="project" value="UniProtKB-KW"/>
</dbReference>
<keyword evidence="3" id="KW-0313">Glucose metabolism</keyword>
<dbReference type="InterPro" id="IPR036438">
    <property type="entry name" value="Insulin-like_sf"/>
</dbReference>
<accession>A0A1B3IJ03</accession>
<keyword evidence="8" id="KW-0732">Signal</keyword>
<organism evidence="10">
    <name type="scientific">Conus varius</name>
    <name type="common">Varius cone</name>
    <dbReference type="NCBI Taxonomy" id="89448"/>
    <lineage>
        <taxon>Eukaryota</taxon>
        <taxon>Metazoa</taxon>
        <taxon>Spiralia</taxon>
        <taxon>Lophotrochozoa</taxon>
        <taxon>Mollusca</taxon>
        <taxon>Gastropoda</taxon>
        <taxon>Caenogastropoda</taxon>
        <taxon>Neogastropoda</taxon>
        <taxon>Conoidea</taxon>
        <taxon>Conidae</taxon>
        <taxon>Conus</taxon>
        <taxon>Strategoconus</taxon>
    </lineage>
</organism>
<dbReference type="Pfam" id="PF00049">
    <property type="entry name" value="Insulin"/>
    <property type="match status" value="1"/>
</dbReference>
<dbReference type="PROSITE" id="PS00262">
    <property type="entry name" value="INSULIN"/>
    <property type="match status" value="1"/>
</dbReference>
<evidence type="ECO:0000256" key="2">
    <source>
        <dbReference type="ARBA" id="ARBA00022479"/>
    </source>
</evidence>
<sequence>MTSSSYFLLVALGLLLYVHQASPQEHYCDHTSTPHPNGYCGVELIQHRETICEHYASHYKRSTQRKRKQVFQLKKQRFLLKANIKRSLEGSMGINCECCKHYCNYSEFVKYCP</sequence>
<keyword evidence="4" id="KW-0800">Toxin</keyword>
<dbReference type="PIRSF" id="PIRSF018431">
    <property type="entry name" value="Molluscan_insulin_rel_peptide"/>
    <property type="match status" value="1"/>
</dbReference>
<dbReference type="AlphaFoldDB" id="A0A1B3IJ03"/>
<evidence type="ECO:0000256" key="8">
    <source>
        <dbReference type="SAM" id="SignalP"/>
    </source>
</evidence>
<feature type="domain" description="Insulin-like" evidence="9">
    <location>
        <begin position="37"/>
        <end position="112"/>
    </location>
</feature>
<comment type="subcellular location">
    <subcellularLocation>
        <location evidence="7">Secreted</location>
    </subcellularLocation>
</comment>
<evidence type="ECO:0000313" key="10">
    <source>
        <dbReference type="EMBL" id="AOF40166.1"/>
    </source>
</evidence>
<dbReference type="SUPFAM" id="SSF56994">
    <property type="entry name" value="Insulin-like"/>
    <property type="match status" value="1"/>
</dbReference>
<dbReference type="GO" id="GO:0005576">
    <property type="term" value="C:extracellular region"/>
    <property type="evidence" value="ECO:0007669"/>
    <property type="project" value="UniProtKB-SubCell"/>
</dbReference>
<evidence type="ECO:0000256" key="7">
    <source>
        <dbReference type="RuleBase" id="RU000406"/>
    </source>
</evidence>
<keyword evidence="5" id="KW-0119">Carbohydrate metabolism</keyword>
<proteinExistence type="evidence at transcript level"/>
<dbReference type="EMBL" id="KX034596">
    <property type="protein sequence ID" value="AOF40166.1"/>
    <property type="molecule type" value="mRNA"/>
</dbReference>
<evidence type="ECO:0000256" key="1">
    <source>
        <dbReference type="ARBA" id="ARBA00009034"/>
    </source>
</evidence>
<comment type="subunit">
    <text evidence="6">Heterodimer of A and B chains; disulfide-linked.</text>
</comment>
<keyword evidence="7" id="KW-0964">Secreted</keyword>
<evidence type="ECO:0000256" key="3">
    <source>
        <dbReference type="ARBA" id="ARBA00022526"/>
    </source>
</evidence>
<keyword evidence="2" id="KW-0301">Gamma-carboxyglutamic acid</keyword>
<feature type="signal peptide" evidence="8">
    <location>
        <begin position="1"/>
        <end position="23"/>
    </location>
</feature>
<feature type="chain" id="PRO_5008548515" evidence="8">
    <location>
        <begin position="24"/>
        <end position="113"/>
    </location>
</feature>
<evidence type="ECO:0000256" key="5">
    <source>
        <dbReference type="ARBA" id="ARBA00023277"/>
    </source>
</evidence>
<dbReference type="InterPro" id="IPR022353">
    <property type="entry name" value="Insulin_CS"/>
</dbReference>
<dbReference type="GO" id="GO:0005179">
    <property type="term" value="F:hormone activity"/>
    <property type="evidence" value="ECO:0007669"/>
    <property type="project" value="UniProtKB-KW"/>
</dbReference>
<dbReference type="SMART" id="SM00078">
    <property type="entry name" value="IlGF"/>
    <property type="match status" value="1"/>
</dbReference>
<dbReference type="InterPro" id="IPR016179">
    <property type="entry name" value="Insulin-like"/>
</dbReference>
<comment type="similarity">
    <text evidence="1 7">Belongs to the insulin family.</text>
</comment>
<evidence type="ECO:0000256" key="6">
    <source>
        <dbReference type="ARBA" id="ARBA00024050"/>
    </source>
</evidence>